<dbReference type="GO" id="GO:0006139">
    <property type="term" value="P:nucleobase-containing compound metabolic process"/>
    <property type="evidence" value="ECO:0007669"/>
    <property type="project" value="InterPro"/>
</dbReference>
<dbReference type="PROSITE" id="PS50108">
    <property type="entry name" value="CRIB"/>
    <property type="match status" value="1"/>
</dbReference>
<feature type="domain" description="CRIB" evidence="4">
    <location>
        <begin position="19"/>
        <end position="34"/>
    </location>
</feature>
<comment type="caution">
    <text evidence="5">The sequence shown here is derived from an EMBL/GenBank/DDBJ whole genome shotgun (WGS) entry which is preliminary data.</text>
</comment>
<dbReference type="InterPro" id="IPR012337">
    <property type="entry name" value="RNaseH-like_sf"/>
</dbReference>
<dbReference type="Proteomes" id="UP001187531">
    <property type="component" value="Unassembled WGS sequence"/>
</dbReference>
<dbReference type="Pfam" id="PF01612">
    <property type="entry name" value="DNA_pol_A_exo1"/>
    <property type="match status" value="1"/>
</dbReference>
<dbReference type="InterPro" id="IPR002562">
    <property type="entry name" value="3'-5'_exonuclease_dom"/>
</dbReference>
<dbReference type="InterPro" id="IPR000095">
    <property type="entry name" value="CRIB_dom"/>
</dbReference>
<evidence type="ECO:0000256" key="2">
    <source>
        <dbReference type="ARBA" id="ARBA00022801"/>
    </source>
</evidence>
<dbReference type="InterPro" id="IPR036397">
    <property type="entry name" value="RNaseH_sf"/>
</dbReference>
<dbReference type="AlphaFoldDB" id="A0AA88L4B2"/>
<evidence type="ECO:0000313" key="6">
    <source>
        <dbReference type="Proteomes" id="UP001187531"/>
    </source>
</evidence>
<evidence type="ECO:0000313" key="5">
    <source>
        <dbReference type="EMBL" id="KAK2707400.1"/>
    </source>
</evidence>
<evidence type="ECO:0000256" key="3">
    <source>
        <dbReference type="ARBA" id="ARBA00022839"/>
    </source>
</evidence>
<dbReference type="GO" id="GO:0008408">
    <property type="term" value="F:3'-5' exonuclease activity"/>
    <property type="evidence" value="ECO:0007669"/>
    <property type="project" value="InterPro"/>
</dbReference>
<accession>A0AA88L4B2</accession>
<evidence type="ECO:0000256" key="1">
    <source>
        <dbReference type="ARBA" id="ARBA00022722"/>
    </source>
</evidence>
<keyword evidence="6" id="KW-1185">Reference proteome</keyword>
<evidence type="ECO:0000259" key="4">
    <source>
        <dbReference type="PROSITE" id="PS50108"/>
    </source>
</evidence>
<dbReference type="SMART" id="SM00474">
    <property type="entry name" value="35EXOc"/>
    <property type="match status" value="1"/>
</dbReference>
<sequence length="586" mass="67279">MMKNFWRSRNPFFLGALVIGTPIVASFVHLRHLGRQFFQIHSKKCKQLIYSKGLKIFLIESNDDWAKIPTSFFKSVETSKIVGLDCEWVSRDKKEAVALIQISSHSGECVLVRLCKVQRILPKIQEILENNEILKVGVEILGDANRVKRDLGVSVRGCLDLRYLVFNHQNEEKLKKKMGLAGLSTELLGIKIEKDLQIRCSDWEALRLTNEQIDYASLDSFLSLPIFCELINNLYQLSIKTRLFPVSTSESWAFAREIVKPYLDIPFKAGSYLKIEEKSTAIGSKVSNKVTPLKPDKNNFQSRKAPLYLNCYIEAPDGEKLGTCDHKKADWYLNKGMAEQVREDPFTVRLKFEPSGRPVGECDKFYLKPKNNYCVVCGESESLVRKNVIPQEYRKHFPDIMKNHQSHDILLLCGTCHRTSHTSSLALRTQLAEECNAPIGTVDTVRETDDFLLKKVRSAAKSIEYARDKIPLERLAELEAIITEYYNVSSLTDDVLKKALRIGTKSNDEVHQSHGFKVVRFYSQKWGLLNLERIWRKQFIDSMKPKFLPPLWSLDHSKERLGNRMAQNRIDPKDYMKAIGESHTVS</sequence>
<reference evidence="5" key="1">
    <citation type="submission" date="2023-07" db="EMBL/GenBank/DDBJ databases">
        <title>Chromosome-level genome assembly of Artemia franciscana.</title>
        <authorList>
            <person name="Jo E."/>
        </authorList>
    </citation>
    <scope>NUCLEOTIDE SEQUENCE</scope>
    <source>
        <tissue evidence="5">Whole body</tissue>
    </source>
</reference>
<keyword evidence="2" id="KW-0378">Hydrolase</keyword>
<organism evidence="5 6">
    <name type="scientific">Artemia franciscana</name>
    <name type="common">Brine shrimp</name>
    <name type="synonym">Artemia sanfranciscana</name>
    <dbReference type="NCBI Taxonomy" id="6661"/>
    <lineage>
        <taxon>Eukaryota</taxon>
        <taxon>Metazoa</taxon>
        <taxon>Ecdysozoa</taxon>
        <taxon>Arthropoda</taxon>
        <taxon>Crustacea</taxon>
        <taxon>Branchiopoda</taxon>
        <taxon>Anostraca</taxon>
        <taxon>Artemiidae</taxon>
        <taxon>Artemia</taxon>
    </lineage>
</organism>
<dbReference type="CDD" id="cd06141">
    <property type="entry name" value="WRN_exo"/>
    <property type="match status" value="1"/>
</dbReference>
<dbReference type="EMBL" id="JAVRJZ010000019">
    <property type="protein sequence ID" value="KAK2707400.1"/>
    <property type="molecule type" value="Genomic_DNA"/>
</dbReference>
<dbReference type="SUPFAM" id="SSF53098">
    <property type="entry name" value="Ribonuclease H-like"/>
    <property type="match status" value="1"/>
</dbReference>
<dbReference type="Gene3D" id="3.30.420.10">
    <property type="entry name" value="Ribonuclease H-like superfamily/Ribonuclease H"/>
    <property type="match status" value="1"/>
</dbReference>
<name>A0AA88L4B2_ARTSF</name>
<dbReference type="PANTHER" id="PTHR13620">
    <property type="entry name" value="3-5 EXONUCLEASE"/>
    <property type="match status" value="1"/>
</dbReference>
<proteinExistence type="predicted"/>
<protein>
    <recommendedName>
        <fullName evidence="4">CRIB domain-containing protein</fullName>
    </recommendedName>
</protein>
<dbReference type="GO" id="GO:0005737">
    <property type="term" value="C:cytoplasm"/>
    <property type="evidence" value="ECO:0007669"/>
    <property type="project" value="TreeGrafter"/>
</dbReference>
<keyword evidence="3" id="KW-0269">Exonuclease</keyword>
<keyword evidence="1" id="KW-0540">Nuclease</keyword>
<dbReference type="GO" id="GO:0005634">
    <property type="term" value="C:nucleus"/>
    <property type="evidence" value="ECO:0007669"/>
    <property type="project" value="TreeGrafter"/>
</dbReference>
<dbReference type="InterPro" id="IPR051132">
    <property type="entry name" value="3-5_Exonuclease_domain"/>
</dbReference>
<gene>
    <name evidence="5" type="ORF">QYM36_015183</name>
</gene>
<dbReference type="GO" id="GO:0003676">
    <property type="term" value="F:nucleic acid binding"/>
    <property type="evidence" value="ECO:0007669"/>
    <property type="project" value="InterPro"/>
</dbReference>
<dbReference type="PANTHER" id="PTHR13620:SF104">
    <property type="entry name" value="EXONUCLEASE 3'-5' DOMAIN-CONTAINING PROTEIN 2"/>
    <property type="match status" value="1"/>
</dbReference>